<dbReference type="InterPro" id="IPR006969">
    <property type="entry name" value="Stig-like"/>
</dbReference>
<dbReference type="PANTHER" id="PTHR33227:SF6">
    <property type="entry name" value="PROTEIN GRIM REAPER"/>
    <property type="match status" value="1"/>
</dbReference>
<evidence type="ECO:0000313" key="3">
    <source>
        <dbReference type="Proteomes" id="UP000694864"/>
    </source>
</evidence>
<keyword evidence="2" id="KW-0732">Signal</keyword>
<dbReference type="Pfam" id="PF04885">
    <property type="entry name" value="Stig1"/>
    <property type="match status" value="1"/>
</dbReference>
<reference evidence="3" key="1">
    <citation type="journal article" date="2014" name="Nat. Commun.">
        <title>The emerging biofuel crop Camelina sativa retains a highly undifferentiated hexaploid genome structure.</title>
        <authorList>
            <person name="Kagale S."/>
            <person name="Koh C."/>
            <person name="Nixon J."/>
            <person name="Bollina V."/>
            <person name="Clarke W.E."/>
            <person name="Tuteja R."/>
            <person name="Spillane C."/>
            <person name="Robinson S.J."/>
            <person name="Links M.G."/>
            <person name="Clarke C."/>
            <person name="Higgins E.E."/>
            <person name="Huebert T."/>
            <person name="Sharpe A.G."/>
            <person name="Parkin I.A."/>
        </authorList>
    </citation>
    <scope>NUCLEOTIDE SEQUENCE [LARGE SCALE GENOMIC DNA]</scope>
    <source>
        <strain evidence="3">cv. DH55</strain>
    </source>
</reference>
<dbReference type="Proteomes" id="UP000694864">
    <property type="component" value="Chromosome 15"/>
</dbReference>
<keyword evidence="3" id="KW-1185">Reference proteome</keyword>
<proteinExistence type="inferred from homology"/>
<evidence type="ECO:0000256" key="2">
    <source>
        <dbReference type="ARBA" id="ARBA00022729"/>
    </source>
</evidence>
<name>A0ABM0W4A2_CAMSA</name>
<evidence type="ECO:0000256" key="1">
    <source>
        <dbReference type="ARBA" id="ARBA00006010"/>
    </source>
</evidence>
<gene>
    <name evidence="4" type="primary">LOC104745826</name>
</gene>
<accession>A0ABM0W4A2</accession>
<reference evidence="4" key="2">
    <citation type="submission" date="2025-08" db="UniProtKB">
        <authorList>
            <consortium name="RefSeq"/>
        </authorList>
    </citation>
    <scope>IDENTIFICATION</scope>
    <source>
        <tissue evidence="4">Leaf</tissue>
    </source>
</reference>
<comment type="similarity">
    <text evidence="1">Belongs to the STIG1 family.</text>
</comment>
<dbReference type="GeneID" id="104745826"/>
<organism evidence="3 4">
    <name type="scientific">Camelina sativa</name>
    <name type="common">False flax</name>
    <name type="synonym">Myagrum sativum</name>
    <dbReference type="NCBI Taxonomy" id="90675"/>
    <lineage>
        <taxon>Eukaryota</taxon>
        <taxon>Viridiplantae</taxon>
        <taxon>Streptophyta</taxon>
        <taxon>Embryophyta</taxon>
        <taxon>Tracheophyta</taxon>
        <taxon>Spermatophyta</taxon>
        <taxon>Magnoliopsida</taxon>
        <taxon>eudicotyledons</taxon>
        <taxon>Gunneridae</taxon>
        <taxon>Pentapetalae</taxon>
        <taxon>rosids</taxon>
        <taxon>malvids</taxon>
        <taxon>Brassicales</taxon>
        <taxon>Brassicaceae</taxon>
        <taxon>Camelineae</taxon>
        <taxon>Camelina</taxon>
    </lineage>
</organism>
<protein>
    <submittedName>
        <fullName evidence="4">Protein GRIM REAPER-like</fullName>
    </submittedName>
</protein>
<dbReference type="PANTHER" id="PTHR33227">
    <property type="entry name" value="STIGMA-SPECIFIC STIG1-LIKE PROTEIN 3"/>
    <property type="match status" value="1"/>
</dbReference>
<evidence type="ECO:0000313" key="4">
    <source>
        <dbReference type="RefSeq" id="XP_010465482.1"/>
    </source>
</evidence>
<dbReference type="RefSeq" id="XP_010465482.1">
    <property type="nucleotide sequence ID" value="XM_010467180.2"/>
</dbReference>
<sequence>MVIKIPCTFIKLIIPFFISLILCLLAAATFSNPYSVLAEEATNGEDQEFYILDESPTILSNETISSKTRLLVSHYKKIRKGMRCHVAGGYNVCNGVKADKGTSLLYCCKKHCRNILGDMDNCGRCGHKCRFGQRCCGGICTNVGFNPKHCGKCNKKCKSGVKCEYGYCGYA</sequence>